<reference evidence="2 3" key="1">
    <citation type="submission" date="2022-04" db="EMBL/GenBank/DDBJ databases">
        <title>Positive selection, recombination, and allopatry shape intraspecific diversity of widespread and dominant cyanobacteria.</title>
        <authorList>
            <person name="Wei J."/>
            <person name="Shu W."/>
            <person name="Hu C."/>
        </authorList>
    </citation>
    <scope>NUCLEOTIDE SEQUENCE [LARGE SCALE GENOMIC DNA]</scope>
    <source>
        <strain evidence="2 3">DQ-A4</strain>
    </source>
</reference>
<dbReference type="RefSeq" id="WP_190701170.1">
    <property type="nucleotide sequence ID" value="NZ_JAMPKX010000003.1"/>
</dbReference>
<protein>
    <submittedName>
        <fullName evidence="2">Uncharacterized protein</fullName>
    </submittedName>
</protein>
<organism evidence="2 3">
    <name type="scientific">Leptolyngbya subtilissima DQ-A4</name>
    <dbReference type="NCBI Taxonomy" id="2933933"/>
    <lineage>
        <taxon>Bacteria</taxon>
        <taxon>Bacillati</taxon>
        <taxon>Cyanobacteriota</taxon>
        <taxon>Cyanophyceae</taxon>
        <taxon>Leptolyngbyales</taxon>
        <taxon>Leptolyngbyaceae</taxon>
        <taxon>Leptolyngbya group</taxon>
        <taxon>Leptolyngbya</taxon>
    </lineage>
</organism>
<evidence type="ECO:0000313" key="3">
    <source>
        <dbReference type="Proteomes" id="UP001482513"/>
    </source>
</evidence>
<dbReference type="Proteomes" id="UP001482513">
    <property type="component" value="Unassembled WGS sequence"/>
</dbReference>
<feature type="region of interest" description="Disordered" evidence="1">
    <location>
        <begin position="15"/>
        <end position="64"/>
    </location>
</feature>
<evidence type="ECO:0000256" key="1">
    <source>
        <dbReference type="SAM" id="MobiDB-lite"/>
    </source>
</evidence>
<evidence type="ECO:0000313" key="2">
    <source>
        <dbReference type="EMBL" id="MEP0947063.1"/>
    </source>
</evidence>
<accession>A0ABV0K2V7</accession>
<name>A0ABV0K2V7_9CYAN</name>
<proteinExistence type="predicted"/>
<feature type="compositionally biased region" description="Polar residues" evidence="1">
    <location>
        <begin position="15"/>
        <end position="26"/>
    </location>
</feature>
<dbReference type="EMBL" id="JAMPKX010000003">
    <property type="protein sequence ID" value="MEP0947063.1"/>
    <property type="molecule type" value="Genomic_DNA"/>
</dbReference>
<comment type="caution">
    <text evidence="2">The sequence shown here is derived from an EMBL/GenBank/DDBJ whole genome shotgun (WGS) entry which is preliminary data.</text>
</comment>
<gene>
    <name evidence="2" type="ORF">NC992_09290</name>
</gene>
<sequence length="64" mass="7500">MLTIRTLRQIATSRTIPSFRSVPSRSQGDRLRPVDAGRIGQQQSRAQAEEARRQWLQQQWQNRP</sequence>
<keyword evidence="3" id="KW-1185">Reference proteome</keyword>
<feature type="compositionally biased region" description="Low complexity" evidence="1">
    <location>
        <begin position="54"/>
        <end position="64"/>
    </location>
</feature>